<dbReference type="Gene3D" id="3.40.50.720">
    <property type="entry name" value="NAD(P)-binding Rossmann-like Domain"/>
    <property type="match status" value="1"/>
</dbReference>
<accession>A0ABR6E8J1</accession>
<dbReference type="InterPro" id="IPR029903">
    <property type="entry name" value="RmlD-like-bd"/>
</dbReference>
<dbReference type="SUPFAM" id="SSF51735">
    <property type="entry name" value="NAD(P)-binding Rossmann-fold domains"/>
    <property type="match status" value="1"/>
</dbReference>
<dbReference type="Proteomes" id="UP000544052">
    <property type="component" value="Unassembled WGS sequence"/>
</dbReference>
<evidence type="ECO:0000259" key="1">
    <source>
        <dbReference type="Pfam" id="PF04321"/>
    </source>
</evidence>
<feature type="non-terminal residue" evidence="2">
    <location>
        <position position="1"/>
    </location>
</feature>
<gene>
    <name evidence="2" type="ORF">H5R64_02270</name>
</gene>
<protein>
    <submittedName>
        <fullName evidence="2">Sugar nucleotide-binding protein</fullName>
    </submittedName>
</protein>
<name>A0ABR6E8J1_9LACO</name>
<organism evidence="2 3">
    <name type="scientific">Limosilactobacillus fastidiosus</name>
    <dbReference type="NCBI Taxonomy" id="2759855"/>
    <lineage>
        <taxon>Bacteria</taxon>
        <taxon>Bacillati</taxon>
        <taxon>Bacillota</taxon>
        <taxon>Bacilli</taxon>
        <taxon>Lactobacillales</taxon>
        <taxon>Lactobacillaceae</taxon>
        <taxon>Limosilactobacillus</taxon>
    </lineage>
</organism>
<evidence type="ECO:0000313" key="3">
    <source>
        <dbReference type="Proteomes" id="UP000544052"/>
    </source>
</evidence>
<comment type="caution">
    <text evidence="2">The sequence shown here is derived from an EMBL/GenBank/DDBJ whole genome shotgun (WGS) entry which is preliminary data.</text>
</comment>
<proteinExistence type="predicted"/>
<dbReference type="Pfam" id="PF04321">
    <property type="entry name" value="RmlD_sub_bind"/>
    <property type="match status" value="1"/>
</dbReference>
<evidence type="ECO:0000313" key="2">
    <source>
        <dbReference type="EMBL" id="MBB1062628.1"/>
    </source>
</evidence>
<reference evidence="2 3" key="1">
    <citation type="submission" date="2020-07" db="EMBL/GenBank/DDBJ databases">
        <title>Description of Limosilactobacillus balticus sp. nov., Limosilactobacillus agrestis sp. nov., Limosilactobacillus albertensis sp. nov., Limosilactobacillus rudii sp. nov., Limosilactobacillus fastidiosus sp. nov., five novel Limosilactobacillus species isolated from the vertebrate gastrointestinal tract, and proposal of 6 subspecies of Limosilactobacillus reuteri adapted to the gastrointestinal tract of specific vertebrate hosts.</title>
        <authorList>
            <person name="Li F."/>
            <person name="Cheng C."/>
            <person name="Zheng J."/>
            <person name="Quevedo R.M."/>
            <person name="Li J."/>
            <person name="Roos S."/>
            <person name="Gaenzle M.G."/>
            <person name="Walter J."/>
        </authorList>
    </citation>
    <scope>NUCLEOTIDE SEQUENCE [LARGE SCALE GENOMIC DNA]</scope>
    <source>
        <strain evidence="2 3">WF-MO7-1</strain>
    </source>
</reference>
<dbReference type="InterPro" id="IPR036291">
    <property type="entry name" value="NAD(P)-bd_dom_sf"/>
</dbReference>
<sequence length="48" mass="5451">VSPVTSAEYPQKAYRPRHSIMSLAKVKETGFAVPTWEEALHSFLTQFN</sequence>
<dbReference type="EMBL" id="JACIUZ010000020">
    <property type="protein sequence ID" value="MBB1062628.1"/>
    <property type="molecule type" value="Genomic_DNA"/>
</dbReference>
<dbReference type="RefSeq" id="WP_182582679.1">
    <property type="nucleotide sequence ID" value="NZ_JACIUZ010000020.1"/>
</dbReference>
<dbReference type="Gene3D" id="3.90.25.10">
    <property type="entry name" value="UDP-galactose 4-epimerase, domain 1"/>
    <property type="match status" value="1"/>
</dbReference>
<keyword evidence="3" id="KW-1185">Reference proteome</keyword>
<feature type="domain" description="RmlD-like substrate binding" evidence="1">
    <location>
        <begin position="1"/>
        <end position="47"/>
    </location>
</feature>